<feature type="signal peptide" evidence="1">
    <location>
        <begin position="1"/>
        <end position="25"/>
    </location>
</feature>
<proteinExistence type="predicted"/>
<accession>A0A1I1L285</accession>
<feature type="chain" id="PRO_5011498195" evidence="1">
    <location>
        <begin position="26"/>
        <end position="1035"/>
    </location>
</feature>
<dbReference type="NCBIfam" id="TIGR04056">
    <property type="entry name" value="OMP_RagA_SusC"/>
    <property type="match status" value="1"/>
</dbReference>
<gene>
    <name evidence="3" type="ORF">SAMN05421747_11764</name>
</gene>
<dbReference type="InterPro" id="IPR023996">
    <property type="entry name" value="TonB-dep_OMP_SusC/RagA"/>
</dbReference>
<dbReference type="InterPro" id="IPR037066">
    <property type="entry name" value="Plug_dom_sf"/>
</dbReference>
<protein>
    <submittedName>
        <fullName evidence="3">TonB-linked outer membrane protein, SusC/RagA family</fullName>
    </submittedName>
</protein>
<dbReference type="InterPro" id="IPR012910">
    <property type="entry name" value="Plug_dom"/>
</dbReference>
<organism evidence="3 4">
    <name type="scientific">Parapedobacter composti</name>
    <dbReference type="NCBI Taxonomy" id="623281"/>
    <lineage>
        <taxon>Bacteria</taxon>
        <taxon>Pseudomonadati</taxon>
        <taxon>Bacteroidota</taxon>
        <taxon>Sphingobacteriia</taxon>
        <taxon>Sphingobacteriales</taxon>
        <taxon>Sphingobacteriaceae</taxon>
        <taxon>Parapedobacter</taxon>
    </lineage>
</organism>
<evidence type="ECO:0000313" key="3">
    <source>
        <dbReference type="EMBL" id="SFC65078.1"/>
    </source>
</evidence>
<evidence type="ECO:0000256" key="1">
    <source>
        <dbReference type="SAM" id="SignalP"/>
    </source>
</evidence>
<dbReference type="AlphaFoldDB" id="A0A1I1L285"/>
<feature type="domain" description="TonB-dependent receptor plug" evidence="2">
    <location>
        <begin position="135"/>
        <end position="258"/>
    </location>
</feature>
<dbReference type="Pfam" id="PF07715">
    <property type="entry name" value="Plug"/>
    <property type="match status" value="1"/>
</dbReference>
<sequence length="1035" mass="115310">MLSHYIKISATGLLLLLTANQVAYAGVDKSGTRCCAFNQMGESRPIKVVDEYGKPLPDVKIYSLQEEFLGETDERGEIDIAVVGPDMRILLRHPAYYPKTLAVKAMTTVAMVPNYLQEPATVDVLHDKRDRNSVIGSVAVVYNSQLKSTPTPLYLNALTGRLPGLYTQETSGFRSARTAPITANDLAGSLPTDATKYSTSLSDNSEVAFQLRGQNPVVLIDGVQREIYSIDPESIESVTVAKDALSAILLGQRSSRGVLQITTKKGKPGPPRISFTAQTGVQNALKRPEPLSAHQYAYLYNEALLNSGRPPVYSQEDFDAFKSGNSPLFYPNVNWYETVLNKNNPITKYNLGVNGGTETARYALSLSYLNQEGMFQSSDQFNYETNLRQQRYLINSSIDVDVTSDLTIGLQLFGRIQEGRQPGAGVGSILNALHATPNNAYPIFNDDGSYGGSSEYTTNLYQQVTGSGYRLDNTRDVLANLDFNYRFDWWLPGLYAKGKFNVSSTSSSLIDRSRQQPVYDVRYNEQGELIYVRYGNIADQPNSFATTSTANFIYYQGSLGYDTHINDDHLIGARIFMDQQTANYQFDLPAIHTNVAATANYAYRKKYFAEFAANYSGFNRFQPGRKFGLFYAVGLAWDAAQEAFLADQSDWLTELKLRATYGKTGNTNEGALGYYSWRPSFGQDGVNGYNVGSEYSFVSSLVEKGLANVDATWEKGHKFNVGLDVSLWNSLSLSAEYYRDTYYDLLQQRGSTIELIGIGYPNENIGKNRYEGQELAITYQNRVGGFHYFIAANASRMRTEVLYMNEVFQKYPWNRRTGMPVGQTFGYLADGLIKNQAEADAAPLLGGNQVHPGDVKLVDLNNDGIINIYDQTAIGNTKPLLYFGTTIGFNFKGVDLAVLLQGVANRTYQQTDYSFGSSGERQGYTYLLGRWTPETAETATYPRLTIGADPTNTPYLNTSSYWTRSGEYLRIRNVDLGYTFPFSLSRKIRVSAFRIFANAQNLFTLTPYDRLDPEINGDTAYPIQRVISFGVNVKL</sequence>
<dbReference type="EMBL" id="FOLL01000017">
    <property type="protein sequence ID" value="SFC65078.1"/>
    <property type="molecule type" value="Genomic_DNA"/>
</dbReference>
<dbReference type="Proteomes" id="UP000199577">
    <property type="component" value="Unassembled WGS sequence"/>
</dbReference>
<dbReference type="OrthoDB" id="9768177at2"/>
<keyword evidence="4" id="KW-1185">Reference proteome</keyword>
<name>A0A1I1L285_9SPHI</name>
<keyword evidence="1" id="KW-0732">Signal</keyword>
<dbReference type="Gene3D" id="2.170.130.10">
    <property type="entry name" value="TonB-dependent receptor, plug domain"/>
    <property type="match status" value="1"/>
</dbReference>
<dbReference type="STRING" id="623281.SAMN05421747_11764"/>
<evidence type="ECO:0000313" key="4">
    <source>
        <dbReference type="Proteomes" id="UP000199577"/>
    </source>
</evidence>
<dbReference type="SUPFAM" id="SSF56935">
    <property type="entry name" value="Porins"/>
    <property type="match status" value="1"/>
</dbReference>
<reference evidence="3 4" key="1">
    <citation type="submission" date="2016-10" db="EMBL/GenBank/DDBJ databases">
        <authorList>
            <person name="de Groot N.N."/>
        </authorList>
    </citation>
    <scope>NUCLEOTIDE SEQUENCE [LARGE SCALE GENOMIC DNA]</scope>
    <source>
        <strain evidence="3 4">DSM 22900</strain>
    </source>
</reference>
<evidence type="ECO:0000259" key="2">
    <source>
        <dbReference type="Pfam" id="PF07715"/>
    </source>
</evidence>